<dbReference type="Gene3D" id="2.120.10.80">
    <property type="entry name" value="Kelch-type beta propeller"/>
    <property type="match status" value="1"/>
</dbReference>
<evidence type="ECO:0000313" key="3">
    <source>
        <dbReference type="EMBL" id="KAJ4825242.1"/>
    </source>
</evidence>
<dbReference type="SUPFAM" id="SSF50965">
    <property type="entry name" value="Galactose oxidase, central domain"/>
    <property type="match status" value="1"/>
</dbReference>
<dbReference type="InterPro" id="IPR017451">
    <property type="entry name" value="F-box-assoc_interact_dom"/>
</dbReference>
<sequence>MEAINSSCLPPEIEEEILALLPFKSIHRFKSLSKSWFSLLTIKLKVPKLLCCRRKAKSSNPNTISSDDQVVFDAVVLPDYGCDVKNTVYMSPELSLELSLLSGSFWFAFVGSCNGLVCLQCLNKLEIFVLNPSTSICRKLPRAPLSLEIWHYYAYGFGYDSASDDYKVFLAGKYGANVEIFSLKTGSWRKVENHDRRIFQNSQCLGSMGLLLNGALHWGPGKSTWGENVKIIAFDLDKEKFYHVPSPPSQSPLSNRANYSLGVVGEYLLCLFKNWERNIVWVMKEYCNEASWVPFISYTSSKDGKHHSLTYVCDFIPRSFKDGRYMLLQFSQEHIHHVLIRWNNILEESDEAEKYSKKVEISKYLRATAIAYTETLSSPYAS</sequence>
<organism evidence="3 4">
    <name type="scientific">Turnera subulata</name>
    <dbReference type="NCBI Taxonomy" id="218843"/>
    <lineage>
        <taxon>Eukaryota</taxon>
        <taxon>Viridiplantae</taxon>
        <taxon>Streptophyta</taxon>
        <taxon>Embryophyta</taxon>
        <taxon>Tracheophyta</taxon>
        <taxon>Spermatophyta</taxon>
        <taxon>Magnoliopsida</taxon>
        <taxon>eudicotyledons</taxon>
        <taxon>Gunneridae</taxon>
        <taxon>Pentapetalae</taxon>
        <taxon>rosids</taxon>
        <taxon>fabids</taxon>
        <taxon>Malpighiales</taxon>
        <taxon>Passifloraceae</taxon>
        <taxon>Turnera</taxon>
    </lineage>
</organism>
<evidence type="ECO:0008006" key="5">
    <source>
        <dbReference type="Google" id="ProtNLM"/>
    </source>
</evidence>
<keyword evidence="4" id="KW-1185">Reference proteome</keyword>
<dbReference type="NCBIfam" id="TIGR01640">
    <property type="entry name" value="F_box_assoc_1"/>
    <property type="match status" value="1"/>
</dbReference>
<dbReference type="InterPro" id="IPR011043">
    <property type="entry name" value="Gal_Oxase/kelch_b-propeller"/>
</dbReference>
<dbReference type="InterPro" id="IPR015915">
    <property type="entry name" value="Kelch-typ_b-propeller"/>
</dbReference>
<evidence type="ECO:0000259" key="1">
    <source>
        <dbReference type="Pfam" id="PF00646"/>
    </source>
</evidence>
<feature type="domain" description="F-box associated beta-propeller type 1" evidence="2">
    <location>
        <begin position="104"/>
        <end position="360"/>
    </location>
</feature>
<dbReference type="PANTHER" id="PTHR31672:SF13">
    <property type="entry name" value="F-BOX PROTEIN CPR30-LIKE"/>
    <property type="match status" value="1"/>
</dbReference>
<reference evidence="3" key="1">
    <citation type="submission" date="2022-02" db="EMBL/GenBank/DDBJ databases">
        <authorList>
            <person name="Henning P.M."/>
            <person name="McCubbin A.G."/>
            <person name="Shore J.S."/>
        </authorList>
    </citation>
    <scope>NUCLEOTIDE SEQUENCE</scope>
    <source>
        <strain evidence="3">F60SS</strain>
        <tissue evidence="3">Leaves</tissue>
    </source>
</reference>
<dbReference type="InterPro" id="IPR006527">
    <property type="entry name" value="F-box-assoc_dom_typ1"/>
</dbReference>
<dbReference type="OrthoDB" id="591557at2759"/>
<dbReference type="AlphaFoldDB" id="A0A9Q0J255"/>
<accession>A0A9Q0J255</accession>
<name>A0A9Q0J255_9ROSI</name>
<dbReference type="EMBL" id="JAKUCV010006964">
    <property type="protein sequence ID" value="KAJ4825242.1"/>
    <property type="molecule type" value="Genomic_DNA"/>
</dbReference>
<evidence type="ECO:0000259" key="2">
    <source>
        <dbReference type="Pfam" id="PF07734"/>
    </source>
</evidence>
<dbReference type="Pfam" id="PF00646">
    <property type="entry name" value="F-box"/>
    <property type="match status" value="1"/>
</dbReference>
<dbReference type="InterPro" id="IPR001810">
    <property type="entry name" value="F-box_dom"/>
</dbReference>
<evidence type="ECO:0000313" key="4">
    <source>
        <dbReference type="Proteomes" id="UP001141552"/>
    </source>
</evidence>
<dbReference type="Proteomes" id="UP001141552">
    <property type="component" value="Unassembled WGS sequence"/>
</dbReference>
<dbReference type="Pfam" id="PF07734">
    <property type="entry name" value="FBA_1"/>
    <property type="match status" value="1"/>
</dbReference>
<dbReference type="PANTHER" id="PTHR31672">
    <property type="entry name" value="BNACNNG10540D PROTEIN"/>
    <property type="match status" value="1"/>
</dbReference>
<feature type="domain" description="F-box" evidence="1">
    <location>
        <begin position="7"/>
        <end position="41"/>
    </location>
</feature>
<comment type="caution">
    <text evidence="3">The sequence shown here is derived from an EMBL/GenBank/DDBJ whole genome shotgun (WGS) entry which is preliminary data.</text>
</comment>
<dbReference type="InterPro" id="IPR050796">
    <property type="entry name" value="SCF_F-box_component"/>
</dbReference>
<proteinExistence type="predicted"/>
<protein>
    <recommendedName>
        <fullName evidence="5">F-box domain-containing protein</fullName>
    </recommendedName>
</protein>
<dbReference type="InterPro" id="IPR036047">
    <property type="entry name" value="F-box-like_dom_sf"/>
</dbReference>
<reference evidence="3" key="2">
    <citation type="journal article" date="2023" name="Plants (Basel)">
        <title>Annotation of the Turnera subulata (Passifloraceae) Draft Genome Reveals the S-Locus Evolved after the Divergence of Turneroideae from Passifloroideae in a Stepwise Manner.</title>
        <authorList>
            <person name="Henning P.M."/>
            <person name="Roalson E.H."/>
            <person name="Mir W."/>
            <person name="McCubbin A.G."/>
            <person name="Shore J.S."/>
        </authorList>
    </citation>
    <scope>NUCLEOTIDE SEQUENCE</scope>
    <source>
        <strain evidence="3">F60SS</strain>
    </source>
</reference>
<gene>
    <name evidence="3" type="ORF">Tsubulata_029946</name>
</gene>
<dbReference type="SUPFAM" id="SSF81383">
    <property type="entry name" value="F-box domain"/>
    <property type="match status" value="1"/>
</dbReference>